<dbReference type="RefSeq" id="WP_169297456.1">
    <property type="nucleotide sequence ID" value="NZ_JABBNI010000015.1"/>
</dbReference>
<gene>
    <name evidence="1" type="ORF">HBE96_09100</name>
</gene>
<dbReference type="Proteomes" id="UP000537131">
    <property type="component" value="Unassembled WGS sequence"/>
</dbReference>
<keyword evidence="2" id="KW-1185">Reference proteome</keyword>
<reference evidence="1 2" key="1">
    <citation type="submission" date="2020-06" db="EMBL/GenBank/DDBJ databases">
        <title>Complete Genome Sequence of Clostridium muelleri sp. nov. P21T, an Acid-Alcohol Producing Acetogen Isolated from Old Hay.</title>
        <authorList>
            <person name="Duncan K.E."/>
            <person name="Tanner R.S."/>
        </authorList>
    </citation>
    <scope>NUCLEOTIDE SEQUENCE [LARGE SCALE GENOMIC DNA]</scope>
    <source>
        <strain evidence="1 2">P21</strain>
    </source>
</reference>
<organism evidence="1 2">
    <name type="scientific">Clostridium muellerianum</name>
    <dbReference type="NCBI Taxonomy" id="2716538"/>
    <lineage>
        <taxon>Bacteria</taxon>
        <taxon>Bacillati</taxon>
        <taxon>Bacillota</taxon>
        <taxon>Clostridia</taxon>
        <taxon>Eubacteriales</taxon>
        <taxon>Clostridiaceae</taxon>
        <taxon>Clostridium</taxon>
    </lineage>
</organism>
<evidence type="ECO:0000313" key="1">
    <source>
        <dbReference type="EMBL" id="NMM62854.1"/>
    </source>
</evidence>
<dbReference type="EMBL" id="JABBNI010000015">
    <property type="protein sequence ID" value="NMM62854.1"/>
    <property type="molecule type" value="Genomic_DNA"/>
</dbReference>
<evidence type="ECO:0000313" key="2">
    <source>
        <dbReference type="Proteomes" id="UP000537131"/>
    </source>
</evidence>
<dbReference type="AlphaFoldDB" id="A0A7Y0EG43"/>
<proteinExistence type="predicted"/>
<sequence length="73" mass="8955">MQIKGGKLFFGDIKQWSFGFKELKFFLFKKKIYKICGRKQIDSETKKEWCKNYSFIYNVIFKYETSLTNRKFL</sequence>
<comment type="caution">
    <text evidence="1">The sequence shown here is derived from an EMBL/GenBank/DDBJ whole genome shotgun (WGS) entry which is preliminary data.</text>
</comment>
<accession>A0A7Y0EG43</accession>
<protein>
    <submittedName>
        <fullName evidence="1">Uncharacterized protein</fullName>
    </submittedName>
</protein>
<name>A0A7Y0EG43_9CLOT</name>